<evidence type="ECO:0000256" key="5">
    <source>
        <dbReference type="ARBA" id="ARBA00022695"/>
    </source>
</evidence>
<evidence type="ECO:0000259" key="7">
    <source>
        <dbReference type="Pfam" id="PF04565"/>
    </source>
</evidence>
<accession>A0A087TP39</accession>
<feature type="domain" description="RNA polymerase Rpb2" evidence="7">
    <location>
        <begin position="33"/>
        <end position="85"/>
    </location>
</feature>
<evidence type="ECO:0000313" key="8">
    <source>
        <dbReference type="EMBL" id="KFM66878.1"/>
    </source>
</evidence>
<name>A0A087TP39_STEMI</name>
<organism evidence="8 9">
    <name type="scientific">Stegodyphus mimosarum</name>
    <name type="common">African social velvet spider</name>
    <dbReference type="NCBI Taxonomy" id="407821"/>
    <lineage>
        <taxon>Eukaryota</taxon>
        <taxon>Metazoa</taxon>
        <taxon>Ecdysozoa</taxon>
        <taxon>Arthropoda</taxon>
        <taxon>Chelicerata</taxon>
        <taxon>Arachnida</taxon>
        <taxon>Araneae</taxon>
        <taxon>Araneomorphae</taxon>
        <taxon>Entelegynae</taxon>
        <taxon>Eresoidea</taxon>
        <taxon>Eresidae</taxon>
        <taxon>Stegodyphus</taxon>
    </lineage>
</organism>
<comment type="similarity">
    <text evidence="1">Belongs to the RNA polymerase beta chain family.</text>
</comment>
<dbReference type="OrthoDB" id="10248617at2759"/>
<dbReference type="GO" id="GO:0006351">
    <property type="term" value="P:DNA-templated transcription"/>
    <property type="evidence" value="ECO:0007669"/>
    <property type="project" value="InterPro"/>
</dbReference>
<dbReference type="SUPFAM" id="SSF64484">
    <property type="entry name" value="beta and beta-prime subunits of DNA dependent RNA-polymerase"/>
    <property type="match status" value="1"/>
</dbReference>
<dbReference type="GO" id="GO:0003899">
    <property type="term" value="F:DNA-directed RNA polymerase activity"/>
    <property type="evidence" value="ECO:0007669"/>
    <property type="project" value="UniProtKB-EC"/>
</dbReference>
<keyword evidence="5" id="KW-0548">Nucleotidyltransferase</keyword>
<sequence>MDCARGIENFLATGNFIPRYESSLMQTSGLTVIADKLNFWRYLSHFRSVHRGAFFAQMRTTEVRKLRPESWGFLCPVQTPDGAPC</sequence>
<keyword evidence="4" id="KW-0808">Transferase</keyword>
<dbReference type="Gene3D" id="3.90.1100.10">
    <property type="match status" value="1"/>
</dbReference>
<protein>
    <recommendedName>
        <fullName evidence="2">DNA-directed RNA polymerase</fullName>
        <ecNumber evidence="2">2.7.7.6</ecNumber>
    </recommendedName>
</protein>
<dbReference type="PANTHER" id="PTHR20856">
    <property type="entry name" value="DNA-DIRECTED RNA POLYMERASE I SUBUNIT 2"/>
    <property type="match status" value="1"/>
</dbReference>
<dbReference type="GO" id="GO:0003677">
    <property type="term" value="F:DNA binding"/>
    <property type="evidence" value="ECO:0007669"/>
    <property type="project" value="InterPro"/>
</dbReference>
<dbReference type="GO" id="GO:0032549">
    <property type="term" value="F:ribonucleoside binding"/>
    <property type="evidence" value="ECO:0007669"/>
    <property type="project" value="InterPro"/>
</dbReference>
<dbReference type="EC" id="2.7.7.6" evidence="2"/>
<dbReference type="EMBL" id="KK116122">
    <property type="protein sequence ID" value="KFM66878.1"/>
    <property type="molecule type" value="Genomic_DNA"/>
</dbReference>
<dbReference type="GO" id="GO:0000428">
    <property type="term" value="C:DNA-directed RNA polymerase complex"/>
    <property type="evidence" value="ECO:0007669"/>
    <property type="project" value="UniProtKB-KW"/>
</dbReference>
<dbReference type="AlphaFoldDB" id="A0A087TP39"/>
<dbReference type="InterPro" id="IPR007645">
    <property type="entry name" value="RNA_pol_Rpb2_3"/>
</dbReference>
<evidence type="ECO:0000256" key="4">
    <source>
        <dbReference type="ARBA" id="ARBA00022679"/>
    </source>
</evidence>
<keyword evidence="6" id="KW-0804">Transcription</keyword>
<dbReference type="Proteomes" id="UP000054359">
    <property type="component" value="Unassembled WGS sequence"/>
</dbReference>
<keyword evidence="9" id="KW-1185">Reference proteome</keyword>
<dbReference type="STRING" id="407821.A0A087TP39"/>
<dbReference type="Pfam" id="PF04565">
    <property type="entry name" value="RNA_pol_Rpb2_3"/>
    <property type="match status" value="1"/>
</dbReference>
<reference evidence="8 9" key="1">
    <citation type="submission" date="2013-11" db="EMBL/GenBank/DDBJ databases">
        <title>Genome sequencing of Stegodyphus mimosarum.</title>
        <authorList>
            <person name="Bechsgaard J."/>
        </authorList>
    </citation>
    <scope>NUCLEOTIDE SEQUENCE [LARGE SCALE GENOMIC DNA]</scope>
</reference>
<gene>
    <name evidence="8" type="ORF">X975_15215</name>
</gene>
<evidence type="ECO:0000256" key="6">
    <source>
        <dbReference type="ARBA" id="ARBA00023163"/>
    </source>
</evidence>
<evidence type="ECO:0000256" key="1">
    <source>
        <dbReference type="ARBA" id="ARBA00006835"/>
    </source>
</evidence>
<evidence type="ECO:0000256" key="3">
    <source>
        <dbReference type="ARBA" id="ARBA00022478"/>
    </source>
</evidence>
<keyword evidence="3 8" id="KW-0240">DNA-directed RNA polymerase</keyword>
<evidence type="ECO:0000256" key="2">
    <source>
        <dbReference type="ARBA" id="ARBA00012418"/>
    </source>
</evidence>
<proteinExistence type="inferred from homology"/>
<feature type="non-terminal residue" evidence="8">
    <location>
        <position position="85"/>
    </location>
</feature>
<evidence type="ECO:0000313" key="9">
    <source>
        <dbReference type="Proteomes" id="UP000054359"/>
    </source>
</evidence>
<dbReference type="InterPro" id="IPR015712">
    <property type="entry name" value="DNA-dir_RNA_pol_su2"/>
</dbReference>